<protein>
    <submittedName>
        <fullName evidence="1">Uncharacterized protein</fullName>
    </submittedName>
</protein>
<gene>
    <name evidence="1" type="ORF">DF3PB_930008</name>
</gene>
<reference evidence="1" key="1">
    <citation type="submission" date="2018-07" db="EMBL/GenBank/DDBJ databases">
        <authorList>
            <person name="Quirk P.G."/>
            <person name="Krulwich T.A."/>
        </authorList>
    </citation>
    <scope>NUCLEOTIDE SEQUENCE</scope>
</reference>
<proteinExistence type="predicted"/>
<accession>A0A380TKB6</accession>
<evidence type="ECO:0000313" key="1">
    <source>
        <dbReference type="EMBL" id="SUS08890.1"/>
    </source>
</evidence>
<name>A0A380TKB6_9ZZZZ</name>
<sequence>MPRLRVQKTSFAAGEISPALLGRRDLRAYENGASALRNVFVHPAGGVTRRPGLRFVDTAAGPGRLIAFEFNTEQTYLLLLTDRLMRIYSDEIRIAELVTPWTAAQLRQMNWTQSADTLLIVHPDVPPKQLTRIGAAQWVLSDWNFFSENGRTYAPHFKFAGDWVTVQPSATTGTITVTASDSVFATQHVGLRMRIGNKETQIVQFVSPTTVRADVKETLTSTGATADWSEQAYSNLRGWPVAVCFHQDRLVIGGSRDLPNRLWLSKSGDLFNFDLGEGLDDESIEFPLLSDQVNAIRAVFSGRHLQVFTSGAEWMVTGEPLIPANIQLRRQTRIGSPVDRTVPPRDVDGATLFVPRNGPQLREFLFTDTEQAYQSTDLALLARHLIRQPVDMDYDRAERLLHVVMADGTMATLTVYREEEVSAWSQQETAGTFLAVATVGERTYVVVERSAGFFVEVFDAAVNVDAALTGTSSPAKLTWSGLDHLEGLVVKILADGAVRPEATVAGGSITLEDEAASVQAGLGYRHIIEPLPVNTTAGGPGGKVRPISVTFRLHETAALRLVTNRGPMLVPFRRLGQSGLDAPPPVFSGDKTVRMLGWINDGIQPLWRIEDDAPLAFTLLSVATEISVNA</sequence>
<dbReference type="EMBL" id="UIDG01000649">
    <property type="protein sequence ID" value="SUS08890.1"/>
    <property type="molecule type" value="Genomic_DNA"/>
</dbReference>
<organism evidence="1">
    <name type="scientific">metagenome</name>
    <dbReference type="NCBI Taxonomy" id="256318"/>
    <lineage>
        <taxon>unclassified sequences</taxon>
        <taxon>metagenomes</taxon>
    </lineage>
</organism>
<dbReference type="AlphaFoldDB" id="A0A380TKB6"/>